<accession>A0A2U3DTG8</accession>
<sequence>MPLPALPGLSRRRRLPCPKAAVVSAFHAQRHSGRFRALGQPWTCLRHCTAKPPAIHGRRAVDASRRFSAAAAGTLTLSTAGPTPQLGRAAERCPGRRGWTTLRRYMNPADNKVRYSTYLACLNKSANRFGGIDRKEEESSDSTVGVVVGSQRGPAHGSRFRQGGSVCRFTSPRPEPPPTLKQPQTQTFESKAPLPETSTEAVPSSGSAVPRRAFTAPPGPLPAPPPIDRQVEVIVANARSPRLREEEMHLRTDGLLGAYMQACVEVVVVVVRSLAFPLHACLACPFKPPALAHHQNGTPPAQKKCHRGTNPVFRSTRGLDTARTGITPLTTGMEGQLVLLPCLVILRRTKSPGPSSASITRQAPPDLAAGTAARALKDPHPLSPLPPIPIGSNSAPAATTTTTTTTTTKLASPAQPVIHPPSHKGKSQAHACIALEAAQNAPGLPFLARTIAFSARPLRASVPPKCVIFPQCQGCTSSVQFARSWSARGLITMLLMYIDCSSTGVLKYAAVEKPRARRRPATTACLHGKPCHRIELYPSRVAGLQ</sequence>
<evidence type="ECO:0000256" key="1">
    <source>
        <dbReference type="SAM" id="MobiDB-lite"/>
    </source>
</evidence>
<dbReference type="EMBL" id="LCWV01000032">
    <property type="protein sequence ID" value="PWI65546.1"/>
    <property type="molecule type" value="Genomic_DNA"/>
</dbReference>
<dbReference type="AlphaFoldDB" id="A0A2U3DTG8"/>
<proteinExistence type="predicted"/>
<feature type="compositionally biased region" description="Polar residues" evidence="1">
    <location>
        <begin position="196"/>
        <end position="207"/>
    </location>
</feature>
<feature type="region of interest" description="Disordered" evidence="1">
    <location>
        <begin position="295"/>
        <end position="327"/>
    </location>
</feature>
<gene>
    <name evidence="2" type="ORF">PCL_06965</name>
</gene>
<comment type="caution">
    <text evidence="2">The sequence shown here is derived from an EMBL/GenBank/DDBJ whole genome shotgun (WGS) entry which is preliminary data.</text>
</comment>
<feature type="compositionally biased region" description="Low complexity" evidence="1">
    <location>
        <begin position="399"/>
        <end position="408"/>
    </location>
</feature>
<dbReference type="Proteomes" id="UP000245956">
    <property type="component" value="Unassembled WGS sequence"/>
</dbReference>
<feature type="region of interest" description="Disordered" evidence="1">
    <location>
        <begin position="149"/>
        <end position="210"/>
    </location>
</feature>
<name>A0A2U3DTG8_PURLI</name>
<protein>
    <submittedName>
        <fullName evidence="2">Uncharacterized protein</fullName>
    </submittedName>
</protein>
<feature type="region of interest" description="Disordered" evidence="1">
    <location>
        <begin position="377"/>
        <end position="425"/>
    </location>
</feature>
<organism evidence="2 3">
    <name type="scientific">Purpureocillium lilacinum</name>
    <name type="common">Paecilomyces lilacinus</name>
    <dbReference type="NCBI Taxonomy" id="33203"/>
    <lineage>
        <taxon>Eukaryota</taxon>
        <taxon>Fungi</taxon>
        <taxon>Dikarya</taxon>
        <taxon>Ascomycota</taxon>
        <taxon>Pezizomycotina</taxon>
        <taxon>Sordariomycetes</taxon>
        <taxon>Hypocreomycetidae</taxon>
        <taxon>Hypocreales</taxon>
        <taxon>Ophiocordycipitaceae</taxon>
        <taxon>Purpureocillium</taxon>
    </lineage>
</organism>
<reference evidence="2 3" key="1">
    <citation type="journal article" date="2016" name="Front. Microbiol.">
        <title>Genome and transcriptome sequences reveal the specific parasitism of the nematophagous Purpureocillium lilacinum 36-1.</title>
        <authorList>
            <person name="Xie J."/>
            <person name="Li S."/>
            <person name="Mo C."/>
            <person name="Xiao X."/>
            <person name="Peng D."/>
            <person name="Wang G."/>
            <person name="Xiao Y."/>
        </authorList>
    </citation>
    <scope>NUCLEOTIDE SEQUENCE [LARGE SCALE GENOMIC DNA]</scope>
    <source>
        <strain evidence="2 3">36-1</strain>
    </source>
</reference>
<evidence type="ECO:0000313" key="2">
    <source>
        <dbReference type="EMBL" id="PWI65546.1"/>
    </source>
</evidence>
<evidence type="ECO:0000313" key="3">
    <source>
        <dbReference type="Proteomes" id="UP000245956"/>
    </source>
</evidence>